<dbReference type="SUPFAM" id="SSF52540">
    <property type="entry name" value="P-loop containing nucleoside triphosphate hydrolases"/>
    <property type="match status" value="1"/>
</dbReference>
<dbReference type="PROSITE" id="PS51194">
    <property type="entry name" value="HELICASE_CTER"/>
    <property type="match status" value="1"/>
</dbReference>
<comment type="caution">
    <text evidence="6">The sequence shown here is derived from an EMBL/GenBank/DDBJ whole genome shotgun (WGS) entry which is preliminary data.</text>
</comment>
<accession>A0A6A2Y0S8</accession>
<dbReference type="PANTHER" id="PTHR47959">
    <property type="entry name" value="ATP-DEPENDENT RNA HELICASE RHLE-RELATED"/>
    <property type="match status" value="1"/>
</dbReference>
<dbReference type="GO" id="GO:0005829">
    <property type="term" value="C:cytosol"/>
    <property type="evidence" value="ECO:0007669"/>
    <property type="project" value="TreeGrafter"/>
</dbReference>
<dbReference type="PANTHER" id="PTHR47959:SF23">
    <property type="entry name" value="HELICASE ATP-BINDING DOMAIN-CONTAINING PROTEIN"/>
    <property type="match status" value="1"/>
</dbReference>
<dbReference type="GO" id="GO:0003724">
    <property type="term" value="F:RNA helicase activity"/>
    <property type="evidence" value="ECO:0007669"/>
    <property type="project" value="TreeGrafter"/>
</dbReference>
<evidence type="ECO:0000313" key="7">
    <source>
        <dbReference type="Proteomes" id="UP000436088"/>
    </source>
</evidence>
<keyword evidence="1" id="KW-0547">Nucleotide-binding</keyword>
<evidence type="ECO:0000256" key="2">
    <source>
        <dbReference type="ARBA" id="ARBA00022801"/>
    </source>
</evidence>
<sequence length="244" mass="27227">MTSDSSTVGPIIVEATSHPSLFAFSEILAVPAVVELEGTDNSMHLEVLRLFAHGTWSDYKRNNGRLPQLVPDQVLELKQLTVLTLAETNKVLSYDHAKGGKCIAFTQTKRDADRLTYAMSRNFKCEALHGDITQARREATLSGFRNGHFNILVATNVAARGLDIPSVDLVIHYPNTSETFVHRTGRVECIRWVTESVDTKEMDASDREGNYVCVVGHLKSFQGKVQLNVFSVRYSLNFPFSSMF</sequence>
<protein>
    <submittedName>
        <fullName evidence="6">COP9 signalosome complex subunit 7</fullName>
    </submittedName>
</protein>
<dbReference type="EMBL" id="VEPZ02001636">
    <property type="protein sequence ID" value="KAE8665029.1"/>
    <property type="molecule type" value="Genomic_DNA"/>
</dbReference>
<evidence type="ECO:0000313" key="6">
    <source>
        <dbReference type="EMBL" id="KAE8665029.1"/>
    </source>
</evidence>
<evidence type="ECO:0000256" key="4">
    <source>
        <dbReference type="ARBA" id="ARBA00022840"/>
    </source>
</evidence>
<keyword evidence="3" id="KW-0347">Helicase</keyword>
<dbReference type="GO" id="GO:0005524">
    <property type="term" value="F:ATP binding"/>
    <property type="evidence" value="ECO:0007669"/>
    <property type="project" value="UniProtKB-KW"/>
</dbReference>
<dbReference type="Pfam" id="PF00271">
    <property type="entry name" value="Helicase_C"/>
    <property type="match status" value="1"/>
</dbReference>
<dbReference type="GO" id="GO:0016787">
    <property type="term" value="F:hydrolase activity"/>
    <property type="evidence" value="ECO:0007669"/>
    <property type="project" value="UniProtKB-KW"/>
</dbReference>
<dbReference type="CDD" id="cd18787">
    <property type="entry name" value="SF2_C_DEAD"/>
    <property type="match status" value="1"/>
</dbReference>
<keyword evidence="4" id="KW-0067">ATP-binding</keyword>
<evidence type="ECO:0000256" key="1">
    <source>
        <dbReference type="ARBA" id="ARBA00022741"/>
    </source>
</evidence>
<dbReference type="InterPro" id="IPR001650">
    <property type="entry name" value="Helicase_C-like"/>
</dbReference>
<dbReference type="Gene3D" id="3.40.50.300">
    <property type="entry name" value="P-loop containing nucleotide triphosphate hydrolases"/>
    <property type="match status" value="1"/>
</dbReference>
<evidence type="ECO:0000256" key="3">
    <source>
        <dbReference type="ARBA" id="ARBA00022806"/>
    </source>
</evidence>
<dbReference type="InterPro" id="IPR027417">
    <property type="entry name" value="P-loop_NTPase"/>
</dbReference>
<keyword evidence="7" id="KW-1185">Reference proteome</keyword>
<dbReference type="InterPro" id="IPR012340">
    <property type="entry name" value="NA-bd_OB-fold"/>
</dbReference>
<dbReference type="AlphaFoldDB" id="A0A6A2Y0S8"/>
<gene>
    <name evidence="6" type="ORF">F3Y22_tig00112699pilonHSYRG00061</name>
</gene>
<name>A0A6A2Y0S8_HIBSY</name>
<reference evidence="6" key="1">
    <citation type="submission" date="2019-09" db="EMBL/GenBank/DDBJ databases">
        <title>Draft genome information of white flower Hibiscus syriacus.</title>
        <authorList>
            <person name="Kim Y.-M."/>
        </authorList>
    </citation>
    <scope>NUCLEOTIDE SEQUENCE [LARGE SCALE GENOMIC DNA]</scope>
    <source>
        <strain evidence="6">YM2019G1</strain>
    </source>
</reference>
<dbReference type="SUPFAM" id="SSF50249">
    <property type="entry name" value="Nucleic acid-binding proteins"/>
    <property type="match status" value="1"/>
</dbReference>
<feature type="domain" description="Helicase C-terminal" evidence="5">
    <location>
        <begin position="76"/>
        <end position="233"/>
    </location>
</feature>
<dbReference type="InterPro" id="IPR050079">
    <property type="entry name" value="DEAD_box_RNA_helicase"/>
</dbReference>
<proteinExistence type="predicted"/>
<dbReference type="Proteomes" id="UP000436088">
    <property type="component" value="Unassembled WGS sequence"/>
</dbReference>
<dbReference type="Gene3D" id="2.40.50.140">
    <property type="entry name" value="Nucleic acid-binding proteins"/>
    <property type="match status" value="1"/>
</dbReference>
<keyword evidence="2" id="KW-0378">Hydrolase</keyword>
<evidence type="ECO:0000259" key="5">
    <source>
        <dbReference type="PROSITE" id="PS51194"/>
    </source>
</evidence>
<dbReference type="SMART" id="SM00490">
    <property type="entry name" value="HELICc"/>
    <property type="match status" value="1"/>
</dbReference>
<organism evidence="6 7">
    <name type="scientific">Hibiscus syriacus</name>
    <name type="common">Rose of Sharon</name>
    <dbReference type="NCBI Taxonomy" id="106335"/>
    <lineage>
        <taxon>Eukaryota</taxon>
        <taxon>Viridiplantae</taxon>
        <taxon>Streptophyta</taxon>
        <taxon>Embryophyta</taxon>
        <taxon>Tracheophyta</taxon>
        <taxon>Spermatophyta</taxon>
        <taxon>Magnoliopsida</taxon>
        <taxon>eudicotyledons</taxon>
        <taxon>Gunneridae</taxon>
        <taxon>Pentapetalae</taxon>
        <taxon>rosids</taxon>
        <taxon>malvids</taxon>
        <taxon>Malvales</taxon>
        <taxon>Malvaceae</taxon>
        <taxon>Malvoideae</taxon>
        <taxon>Hibiscus</taxon>
    </lineage>
</organism>